<feature type="region of interest" description="Disordered" evidence="1">
    <location>
        <begin position="292"/>
        <end position="321"/>
    </location>
</feature>
<name>A0A8J6ASX7_9EUKA</name>
<evidence type="ECO:0000313" key="3">
    <source>
        <dbReference type="Proteomes" id="UP000717585"/>
    </source>
</evidence>
<dbReference type="AlphaFoldDB" id="A0A8J6ASX7"/>
<evidence type="ECO:0000256" key="1">
    <source>
        <dbReference type="SAM" id="MobiDB-lite"/>
    </source>
</evidence>
<accession>A0A8J6ASX7</accession>
<dbReference type="EMBL" id="JAHDYR010000053">
    <property type="protein sequence ID" value="KAG9391580.1"/>
    <property type="molecule type" value="Genomic_DNA"/>
</dbReference>
<proteinExistence type="predicted"/>
<evidence type="ECO:0000313" key="2">
    <source>
        <dbReference type="EMBL" id="KAG9391580.1"/>
    </source>
</evidence>
<sequence>MDAFSVRDGGVEFTIFGNTTERYSFPQLIPCDKLPMEGPHPCPLVYPDKWPWNGTKIAPPDYNLNEKSRFFYLAEVHTKEEDPDDAAFKSETKAYNRKGLKKAFDAGPGQVVKLVYRPSSRSGTTSPSSPEFDMTMNIFLRRWSGVMFLENAKENKTFLDALYEVLEDERTLLLGWIADGLPNVSRTDAEALVEVLGNRSQLTMFDQKARRTYMINEECREKNDEVTRLANRLLELIPRSVSTNQPQHQTHIATWTQRQTQTQAPVLTQMRRARQKSWEHDPISMIVPTFHQDEGSTDTFQGPVADTSNRQTSSPGLIPSSSLVDLWNEAGTRRANPEASLLENKRAN</sequence>
<keyword evidence="3" id="KW-1185">Reference proteome</keyword>
<feature type="compositionally biased region" description="Polar residues" evidence="1">
    <location>
        <begin position="306"/>
        <end position="321"/>
    </location>
</feature>
<gene>
    <name evidence="2" type="ORF">J8273_6345</name>
</gene>
<dbReference type="Proteomes" id="UP000717585">
    <property type="component" value="Unassembled WGS sequence"/>
</dbReference>
<comment type="caution">
    <text evidence="2">The sequence shown here is derived from an EMBL/GenBank/DDBJ whole genome shotgun (WGS) entry which is preliminary data.</text>
</comment>
<protein>
    <submittedName>
        <fullName evidence="2">Uncharacterized protein</fullName>
    </submittedName>
</protein>
<organism evidence="2 3">
    <name type="scientific">Carpediemonas membranifera</name>
    <dbReference type="NCBI Taxonomy" id="201153"/>
    <lineage>
        <taxon>Eukaryota</taxon>
        <taxon>Metamonada</taxon>
        <taxon>Carpediemonas-like organisms</taxon>
        <taxon>Carpediemonas</taxon>
    </lineage>
</organism>
<reference evidence="2" key="1">
    <citation type="submission" date="2021-05" db="EMBL/GenBank/DDBJ databases">
        <title>A free-living protist that lacks canonical eukaryotic 1 DNA replication and segregation systems.</title>
        <authorList>
            <person name="Salas-Leiva D.E."/>
            <person name="Tromer E.C."/>
            <person name="Curtis B.A."/>
            <person name="Jerlstrom-Hultqvist J."/>
            <person name="Kolisko M."/>
            <person name="Yi Z."/>
            <person name="Salas-Leiva J.S."/>
            <person name="Gallot-Lavallee L."/>
            <person name="Kops G.J.P.L."/>
            <person name="Archibald J.M."/>
            <person name="Simpson A.G.B."/>
            <person name="Roger A.J."/>
        </authorList>
    </citation>
    <scope>NUCLEOTIDE SEQUENCE</scope>
    <source>
        <strain evidence="2">BICM</strain>
    </source>
</reference>